<feature type="transmembrane region" description="Helical" evidence="7">
    <location>
        <begin position="393"/>
        <end position="416"/>
    </location>
</feature>
<evidence type="ECO:0000256" key="6">
    <source>
        <dbReference type="ARBA" id="ARBA00023136"/>
    </source>
</evidence>
<dbReference type="Gene3D" id="1.20.1250.20">
    <property type="entry name" value="MFS general substrate transporter like domains"/>
    <property type="match status" value="1"/>
</dbReference>
<feature type="transmembrane region" description="Helical" evidence="7">
    <location>
        <begin position="74"/>
        <end position="93"/>
    </location>
</feature>
<feature type="compositionally biased region" description="Basic and acidic residues" evidence="8">
    <location>
        <begin position="271"/>
        <end position="282"/>
    </location>
</feature>
<gene>
    <name evidence="9" type="ORF">M0811_02801</name>
</gene>
<evidence type="ECO:0000256" key="4">
    <source>
        <dbReference type="ARBA" id="ARBA00022692"/>
    </source>
</evidence>
<comment type="function">
    <text evidence="7">May be involved in iron transport and iron homeostasis.</text>
</comment>
<comment type="caution">
    <text evidence="7">Lacks conserved residue(s) required for the propagation of feature annotation.</text>
</comment>
<dbReference type="OrthoDB" id="648861at2759"/>
<evidence type="ECO:0000313" key="9">
    <source>
        <dbReference type="EMBL" id="KAJ5067613.1"/>
    </source>
</evidence>
<sequence>MKWELKLYSQQFFSAWGDRMWNFAVPMILMEIFETTFLPSSAYELVTHLSVFILSASFGRLIDRKNRLKIATYALWIQNLGVAICSIFLYLIADLKMTTKAEDLPKSGKFWGLSIPIVIIGSLSRITSSMLKVAIEKDWVLVLVGNNEEKLTLTNAWIRRIELSCAVTSPVFFTVVLDQWGMKASILFIAIWNVVSLFPEWILVRMMYFSTPDLKIKKKVGPKKVDLKKIEFQKPKMKKELEQIGDFSEDGWIDQTFTEDEFQDFNLSSEFEKKNNNDDKNENNQNENNQNNQNENNENNQNENDQNNDQISIINSNDNDDIQSIINQNDKKKNKESLFDENEFFLCVLKKGIHDYVRHPVFLASIAYVLLYITVLDFDVLFVAFLVWKKINYIEIGIFRAGNAIFGIIGTLIIPWMIKHMGLLSSGVVSLWVEISFLAVAYVLFFMLSMSHFILLTFVLISRVSLWAFDICEAQIIQLSVSEKERGKISGVQAGLCDLATIIVFILGIIISDPSDFSKLALTSCISVLVAAVLFVIYASRPKNKKYFSQLRSQVLIWKRIL</sequence>
<proteinExistence type="inferred from homology"/>
<feature type="compositionally biased region" description="Low complexity" evidence="8">
    <location>
        <begin position="283"/>
        <end position="314"/>
    </location>
</feature>
<evidence type="ECO:0000313" key="10">
    <source>
        <dbReference type="Proteomes" id="UP001149090"/>
    </source>
</evidence>
<dbReference type="PANTHER" id="PTHR11660:SF57">
    <property type="entry name" value="SOLUTE CARRIER FAMILY 40 MEMBER"/>
    <property type="match status" value="1"/>
</dbReference>
<feature type="transmembrane region" description="Helical" evidence="7">
    <location>
        <begin position="113"/>
        <end position="131"/>
    </location>
</feature>
<evidence type="ECO:0000256" key="2">
    <source>
        <dbReference type="ARBA" id="ARBA00006279"/>
    </source>
</evidence>
<feature type="region of interest" description="Disordered" evidence="8">
    <location>
        <begin position="271"/>
        <end position="314"/>
    </location>
</feature>
<evidence type="ECO:0000256" key="1">
    <source>
        <dbReference type="ARBA" id="ARBA00004141"/>
    </source>
</evidence>
<dbReference type="OMA" id="VAMGHVM"/>
<keyword evidence="6 7" id="KW-0472">Membrane</keyword>
<evidence type="ECO:0000256" key="3">
    <source>
        <dbReference type="ARBA" id="ARBA00022448"/>
    </source>
</evidence>
<dbReference type="AlphaFoldDB" id="A0A9Q0L9P8"/>
<dbReference type="EMBL" id="JAPDFW010000125">
    <property type="protein sequence ID" value="KAJ5067613.1"/>
    <property type="molecule type" value="Genomic_DNA"/>
</dbReference>
<dbReference type="GO" id="GO:0005381">
    <property type="term" value="F:iron ion transmembrane transporter activity"/>
    <property type="evidence" value="ECO:0007669"/>
    <property type="project" value="UniProtKB-UniRule"/>
</dbReference>
<feature type="transmembrane region" description="Helical" evidence="7">
    <location>
        <begin position="361"/>
        <end position="387"/>
    </location>
</feature>
<evidence type="ECO:0000256" key="8">
    <source>
        <dbReference type="SAM" id="MobiDB-lite"/>
    </source>
</evidence>
<keyword evidence="3 7" id="KW-0813">Transport</keyword>
<keyword evidence="5 7" id="KW-1133">Transmembrane helix</keyword>
<feature type="transmembrane region" description="Helical" evidence="7">
    <location>
        <begin position="517"/>
        <end position="539"/>
    </location>
</feature>
<keyword evidence="7" id="KW-0406">Ion transport</keyword>
<feature type="transmembrane region" description="Helical" evidence="7">
    <location>
        <begin position="186"/>
        <end position="208"/>
    </location>
</feature>
<reference evidence="9" key="1">
    <citation type="submission" date="2022-10" db="EMBL/GenBank/DDBJ databases">
        <title>Novel sulphate-reducing endosymbionts in the free-living metamonad Anaeramoeba.</title>
        <authorList>
            <person name="Jerlstrom-Hultqvist J."/>
            <person name="Cepicka I."/>
            <person name="Gallot-Lavallee L."/>
            <person name="Salas-Leiva D."/>
            <person name="Curtis B.A."/>
            <person name="Zahonova K."/>
            <person name="Pipaliya S."/>
            <person name="Dacks J."/>
            <person name="Roger A.J."/>
        </authorList>
    </citation>
    <scope>NUCLEOTIDE SEQUENCE</scope>
    <source>
        <strain evidence="9">BMAN</strain>
    </source>
</reference>
<comment type="subcellular location">
    <subcellularLocation>
        <location evidence="1 7">Membrane</location>
        <topology evidence="1 7">Multi-pass membrane protein</topology>
    </subcellularLocation>
</comment>
<comment type="similarity">
    <text evidence="2 7">Belongs to the ferroportin (FP) (TC 2.A.100) family. SLC40A subfamily.</text>
</comment>
<keyword evidence="4 7" id="KW-0812">Transmembrane</keyword>
<keyword evidence="10" id="KW-1185">Reference proteome</keyword>
<evidence type="ECO:0000256" key="5">
    <source>
        <dbReference type="ARBA" id="ARBA00022989"/>
    </source>
</evidence>
<dbReference type="Pfam" id="PF06963">
    <property type="entry name" value="FPN1"/>
    <property type="match status" value="2"/>
</dbReference>
<protein>
    <recommendedName>
        <fullName evidence="7">Solute carrier family 40 member</fullName>
    </recommendedName>
</protein>
<accession>A0A9Q0L9P8</accession>
<dbReference type="InterPro" id="IPR036259">
    <property type="entry name" value="MFS_trans_sf"/>
</dbReference>
<dbReference type="SUPFAM" id="SSF103473">
    <property type="entry name" value="MFS general substrate transporter"/>
    <property type="match status" value="1"/>
</dbReference>
<dbReference type="Proteomes" id="UP001149090">
    <property type="component" value="Unassembled WGS sequence"/>
</dbReference>
<dbReference type="InterPro" id="IPR009716">
    <property type="entry name" value="Ferroportin-1"/>
</dbReference>
<name>A0A9Q0L9P8_ANAIG</name>
<organism evidence="9 10">
    <name type="scientific">Anaeramoeba ignava</name>
    <name type="common">Anaerobic marine amoeba</name>
    <dbReference type="NCBI Taxonomy" id="1746090"/>
    <lineage>
        <taxon>Eukaryota</taxon>
        <taxon>Metamonada</taxon>
        <taxon>Anaeramoebidae</taxon>
        <taxon>Anaeramoeba</taxon>
    </lineage>
</organism>
<dbReference type="GO" id="GO:0016020">
    <property type="term" value="C:membrane"/>
    <property type="evidence" value="ECO:0007669"/>
    <property type="project" value="UniProtKB-SubCell"/>
</dbReference>
<feature type="transmembrane region" description="Helical" evidence="7">
    <location>
        <begin position="492"/>
        <end position="511"/>
    </location>
</feature>
<dbReference type="PANTHER" id="PTHR11660">
    <property type="entry name" value="SOLUTE CARRIER FAMILY 40 MEMBER"/>
    <property type="match status" value="1"/>
</dbReference>
<comment type="caution">
    <text evidence="9">The sequence shown here is derived from an EMBL/GenBank/DDBJ whole genome shotgun (WGS) entry which is preliminary data.</text>
</comment>
<evidence type="ECO:0000256" key="7">
    <source>
        <dbReference type="RuleBase" id="RU365065"/>
    </source>
</evidence>